<gene>
    <name evidence="9" type="primary">LOC107225569</name>
</gene>
<dbReference type="AlphaFoldDB" id="A0A6J0C4T9"/>
<dbReference type="RefSeq" id="XP_015521568.1">
    <property type="nucleotide sequence ID" value="XM_015666082.2"/>
</dbReference>
<dbReference type="PANTHER" id="PTHR24096">
    <property type="entry name" value="LONG-CHAIN-FATTY-ACID--COA LIGASE"/>
    <property type="match status" value="1"/>
</dbReference>
<dbReference type="SUPFAM" id="SSF56801">
    <property type="entry name" value="Acetyl-CoA synthetase-like"/>
    <property type="match status" value="1"/>
</dbReference>
<feature type="domain" description="AMP-dependent synthetase/ligase" evidence="6">
    <location>
        <begin position="42"/>
        <end position="393"/>
    </location>
</feature>
<dbReference type="InterPro" id="IPR000873">
    <property type="entry name" value="AMP-dep_synth/lig_dom"/>
</dbReference>
<evidence type="ECO:0000256" key="5">
    <source>
        <dbReference type="SAM" id="Phobius"/>
    </source>
</evidence>
<keyword evidence="5" id="KW-0472">Membrane</keyword>
<evidence type="ECO:0000256" key="4">
    <source>
        <dbReference type="ARBA" id="ARBA00023140"/>
    </source>
</evidence>
<dbReference type="InParanoid" id="A0A6J0C4T9"/>
<accession>A0A6J0C4T9</accession>
<dbReference type="KEGG" id="nlo:107225569"/>
<dbReference type="GO" id="GO:0005777">
    <property type="term" value="C:peroxisome"/>
    <property type="evidence" value="ECO:0007669"/>
    <property type="project" value="UniProtKB-SubCell"/>
</dbReference>
<dbReference type="Pfam" id="PF00501">
    <property type="entry name" value="AMP-binding"/>
    <property type="match status" value="1"/>
</dbReference>
<protein>
    <submittedName>
        <fullName evidence="9">4-coumarate--CoA ligase 1</fullName>
    </submittedName>
</protein>
<proteinExistence type="inferred from homology"/>
<reference evidence="9" key="1">
    <citation type="submission" date="2025-08" db="UniProtKB">
        <authorList>
            <consortium name="RefSeq"/>
        </authorList>
    </citation>
    <scope>IDENTIFICATION</scope>
    <source>
        <tissue evidence="9">Thorax and Abdomen</tissue>
    </source>
</reference>
<dbReference type="FunFam" id="3.40.50.12780:FF:000025">
    <property type="entry name" value="luciferin 4-monooxygenase"/>
    <property type="match status" value="1"/>
</dbReference>
<dbReference type="PANTHER" id="PTHR24096:SF149">
    <property type="entry name" value="AMP-BINDING DOMAIN-CONTAINING PROTEIN-RELATED"/>
    <property type="match status" value="1"/>
</dbReference>
<dbReference type="GeneID" id="107225569"/>
<dbReference type="Pfam" id="PF13193">
    <property type="entry name" value="AMP-binding_C"/>
    <property type="match status" value="1"/>
</dbReference>
<sequence>MNDSRITIENNILKGKVVPFPPFEYTSFGELVLARLKNNPELVGQIDVTTGEKYTFNTMRDGSVRCALWMRKQGLLPGDVVTMCSHNQLDLALPCFATLYLGAVINPLDVGMNKRDFSHVLKITSPKMAFVNEDIATTFAEAVKETELDVKIVVLGRVPGFLAFQEVIAEQTVEEVQHYRCTPIKSSDETAVIMCTSGTSGFPKGVALTHALILNQLHTSFADVFNDTALIISCLAWISGVYSMLIAVAANSTRLLPPPFEEYTACALIEKFKIKSALLSPSMLVRLVKSDALKKYDLSSLETVMCGGSVLPANTREAFNEMLPHASIIVGYGMTEVGGAISIQTKNSKPGSCGSILDNCQLKVVDPDTGRLLGVNQLGELLLKNGTTMAHYYKDPQATACTIDEEGWLHSGDLGYYDEDGEIFIVDRLKEMIKYQGYQISPADIEDVLLSHPGVKEAVVVSVPHPVDNEHPIAFVVRRQAAITDKQVTEEELIDLVATEMADSKRLRGGVRFVDHLPKTPSNKVQRRDVRKLARAVGAT</sequence>
<evidence type="ECO:0000256" key="2">
    <source>
        <dbReference type="ARBA" id="ARBA00006432"/>
    </source>
</evidence>
<keyword evidence="5" id="KW-0812">Transmembrane</keyword>
<dbReference type="InterPro" id="IPR042099">
    <property type="entry name" value="ANL_N_sf"/>
</dbReference>
<evidence type="ECO:0000259" key="7">
    <source>
        <dbReference type="Pfam" id="PF13193"/>
    </source>
</evidence>
<dbReference type="PROSITE" id="PS00455">
    <property type="entry name" value="AMP_BINDING"/>
    <property type="match status" value="1"/>
</dbReference>
<dbReference type="Gene3D" id="3.40.50.12780">
    <property type="entry name" value="N-terminal domain of ligase-like"/>
    <property type="match status" value="1"/>
</dbReference>
<dbReference type="InterPro" id="IPR045851">
    <property type="entry name" value="AMP-bd_C_sf"/>
</dbReference>
<comment type="subcellular location">
    <subcellularLocation>
        <location evidence="1">Peroxisome</location>
    </subcellularLocation>
</comment>
<feature type="transmembrane region" description="Helical" evidence="5">
    <location>
        <begin position="229"/>
        <end position="250"/>
    </location>
</feature>
<keyword evidence="4" id="KW-0576">Peroxisome</keyword>
<evidence type="ECO:0000313" key="9">
    <source>
        <dbReference type="RefSeq" id="XP_015521568.1"/>
    </source>
</evidence>
<dbReference type="CDD" id="cd05911">
    <property type="entry name" value="Firefly_Luc_like"/>
    <property type="match status" value="1"/>
</dbReference>
<evidence type="ECO:0000256" key="3">
    <source>
        <dbReference type="ARBA" id="ARBA00022598"/>
    </source>
</evidence>
<feature type="domain" description="AMP-binding enzyme C-terminal" evidence="7">
    <location>
        <begin position="445"/>
        <end position="524"/>
    </location>
</feature>
<keyword evidence="3 9" id="KW-0436">Ligase</keyword>
<name>A0A6J0C4T9_NEOLC</name>
<dbReference type="OrthoDB" id="10253869at2759"/>
<evidence type="ECO:0000259" key="6">
    <source>
        <dbReference type="Pfam" id="PF00501"/>
    </source>
</evidence>
<organism evidence="9">
    <name type="scientific">Neodiprion lecontei</name>
    <name type="common">Redheaded pine sawfly</name>
    <dbReference type="NCBI Taxonomy" id="441921"/>
    <lineage>
        <taxon>Eukaryota</taxon>
        <taxon>Metazoa</taxon>
        <taxon>Ecdysozoa</taxon>
        <taxon>Arthropoda</taxon>
        <taxon>Hexapoda</taxon>
        <taxon>Insecta</taxon>
        <taxon>Pterygota</taxon>
        <taxon>Neoptera</taxon>
        <taxon>Endopterygota</taxon>
        <taxon>Hymenoptera</taxon>
        <taxon>Tenthredinoidea</taxon>
        <taxon>Diprionidae</taxon>
        <taxon>Diprioninae</taxon>
        <taxon>Neodiprion</taxon>
    </lineage>
</organism>
<evidence type="ECO:0000313" key="8">
    <source>
        <dbReference type="Proteomes" id="UP000829291"/>
    </source>
</evidence>
<dbReference type="InterPro" id="IPR020845">
    <property type="entry name" value="AMP-binding_CS"/>
</dbReference>
<dbReference type="Proteomes" id="UP000829291">
    <property type="component" value="Chromosome 2"/>
</dbReference>
<dbReference type="FunFam" id="3.30.300.30:FF:000007">
    <property type="entry name" value="4-coumarate--CoA ligase 2"/>
    <property type="match status" value="1"/>
</dbReference>
<keyword evidence="8" id="KW-1185">Reference proteome</keyword>
<dbReference type="Gene3D" id="3.30.300.30">
    <property type="match status" value="1"/>
</dbReference>
<evidence type="ECO:0000256" key="1">
    <source>
        <dbReference type="ARBA" id="ARBA00004275"/>
    </source>
</evidence>
<keyword evidence="5" id="KW-1133">Transmembrane helix</keyword>
<dbReference type="InterPro" id="IPR025110">
    <property type="entry name" value="AMP-bd_C"/>
</dbReference>
<comment type="similarity">
    <text evidence="2">Belongs to the ATP-dependent AMP-binding enzyme family.</text>
</comment>
<dbReference type="GO" id="GO:0016405">
    <property type="term" value="F:CoA-ligase activity"/>
    <property type="evidence" value="ECO:0007669"/>
    <property type="project" value="TreeGrafter"/>
</dbReference>